<accession>A0ABV8FR58</accession>
<organism evidence="2 3">
    <name type="scientific">Nocardiopsis sediminis</name>
    <dbReference type="NCBI Taxonomy" id="1778267"/>
    <lineage>
        <taxon>Bacteria</taxon>
        <taxon>Bacillati</taxon>
        <taxon>Actinomycetota</taxon>
        <taxon>Actinomycetes</taxon>
        <taxon>Streptosporangiales</taxon>
        <taxon>Nocardiopsidaceae</taxon>
        <taxon>Nocardiopsis</taxon>
    </lineage>
</organism>
<dbReference type="Proteomes" id="UP001595847">
    <property type="component" value="Unassembled WGS sequence"/>
</dbReference>
<evidence type="ECO:0000313" key="2">
    <source>
        <dbReference type="EMBL" id="MFC3997156.1"/>
    </source>
</evidence>
<dbReference type="EMBL" id="JBHSBH010000009">
    <property type="protein sequence ID" value="MFC3997156.1"/>
    <property type="molecule type" value="Genomic_DNA"/>
</dbReference>
<dbReference type="Pfam" id="PF11255">
    <property type="entry name" value="DUF3054"/>
    <property type="match status" value="1"/>
</dbReference>
<gene>
    <name evidence="2" type="ORF">ACFOVU_14580</name>
</gene>
<keyword evidence="3" id="KW-1185">Reference proteome</keyword>
<feature type="transmembrane region" description="Helical" evidence="1">
    <location>
        <begin position="92"/>
        <end position="117"/>
    </location>
</feature>
<dbReference type="InterPro" id="IPR021414">
    <property type="entry name" value="DUF3054"/>
</dbReference>
<comment type="caution">
    <text evidence="2">The sequence shown here is derived from an EMBL/GenBank/DDBJ whole genome shotgun (WGS) entry which is preliminary data.</text>
</comment>
<evidence type="ECO:0000313" key="3">
    <source>
        <dbReference type="Proteomes" id="UP001595847"/>
    </source>
</evidence>
<proteinExistence type="predicted"/>
<evidence type="ECO:0000256" key="1">
    <source>
        <dbReference type="SAM" id="Phobius"/>
    </source>
</evidence>
<name>A0ABV8FR58_9ACTN</name>
<keyword evidence="1" id="KW-1133">Transmembrane helix</keyword>
<dbReference type="RefSeq" id="WP_378533860.1">
    <property type="nucleotide sequence ID" value="NZ_JBHSBH010000009.1"/>
</dbReference>
<keyword evidence="1" id="KW-0472">Membrane</keyword>
<feature type="transmembrane region" description="Helical" evidence="1">
    <location>
        <begin position="67"/>
        <end position="86"/>
    </location>
</feature>
<sequence length="125" mass="13048">MRSVPALPAALLDLLCVLVFIVVGRASHVEGVTLAGVAATAWPFVAALAIGWAVVRAWRAPGRIVPSGLVIWPVTVAVGMALRVVAGEGTQVSFIIVTALFLGATLLGWRAIAALYLRLRRPANA</sequence>
<reference evidence="3" key="1">
    <citation type="journal article" date="2019" name="Int. J. Syst. Evol. Microbiol.">
        <title>The Global Catalogue of Microorganisms (GCM) 10K type strain sequencing project: providing services to taxonomists for standard genome sequencing and annotation.</title>
        <authorList>
            <consortium name="The Broad Institute Genomics Platform"/>
            <consortium name="The Broad Institute Genome Sequencing Center for Infectious Disease"/>
            <person name="Wu L."/>
            <person name="Ma J."/>
        </authorList>
    </citation>
    <scope>NUCLEOTIDE SEQUENCE [LARGE SCALE GENOMIC DNA]</scope>
    <source>
        <strain evidence="3">TBRC 1826</strain>
    </source>
</reference>
<protein>
    <submittedName>
        <fullName evidence="2">DUF3054 domain-containing protein</fullName>
    </submittedName>
</protein>
<feature type="transmembrane region" description="Helical" evidence="1">
    <location>
        <begin position="36"/>
        <end position="55"/>
    </location>
</feature>
<keyword evidence="1" id="KW-0812">Transmembrane</keyword>